<keyword evidence="3" id="KW-1185">Reference proteome</keyword>
<dbReference type="OrthoDB" id="10249311at2759"/>
<dbReference type="AlphaFoldDB" id="A0A6A6B6G2"/>
<gene>
    <name evidence="2" type="ORF">K452DRAFT_352414</name>
</gene>
<protein>
    <submittedName>
        <fullName evidence="2">Uncharacterized protein</fullName>
    </submittedName>
</protein>
<name>A0A6A6B6G2_9PEZI</name>
<dbReference type="EMBL" id="ML995492">
    <property type="protein sequence ID" value="KAF2139600.1"/>
    <property type="molecule type" value="Genomic_DNA"/>
</dbReference>
<evidence type="ECO:0000256" key="1">
    <source>
        <dbReference type="SAM" id="MobiDB-lite"/>
    </source>
</evidence>
<evidence type="ECO:0000313" key="3">
    <source>
        <dbReference type="Proteomes" id="UP000799438"/>
    </source>
</evidence>
<dbReference type="RefSeq" id="XP_033395313.1">
    <property type="nucleotide sequence ID" value="XM_033545773.1"/>
</dbReference>
<feature type="region of interest" description="Disordered" evidence="1">
    <location>
        <begin position="70"/>
        <end position="91"/>
    </location>
</feature>
<dbReference type="GeneID" id="54303280"/>
<dbReference type="Proteomes" id="UP000799438">
    <property type="component" value="Unassembled WGS sequence"/>
</dbReference>
<organism evidence="2 3">
    <name type="scientific">Aplosporella prunicola CBS 121167</name>
    <dbReference type="NCBI Taxonomy" id="1176127"/>
    <lineage>
        <taxon>Eukaryota</taxon>
        <taxon>Fungi</taxon>
        <taxon>Dikarya</taxon>
        <taxon>Ascomycota</taxon>
        <taxon>Pezizomycotina</taxon>
        <taxon>Dothideomycetes</taxon>
        <taxon>Dothideomycetes incertae sedis</taxon>
        <taxon>Botryosphaeriales</taxon>
        <taxon>Aplosporellaceae</taxon>
        <taxon>Aplosporella</taxon>
    </lineage>
</organism>
<accession>A0A6A6B6G2</accession>
<proteinExistence type="predicted"/>
<sequence length="91" mass="9951">MIAYSGLVGDFPLRFRFFFVLFPIAWRSSSLLLLLLLLLLPQPLCFPHLVCAYCFSALASDCACCPPSHFASRTDKSACAHHSGGRPSESG</sequence>
<reference evidence="2" key="1">
    <citation type="journal article" date="2020" name="Stud. Mycol.">
        <title>101 Dothideomycetes genomes: a test case for predicting lifestyles and emergence of pathogens.</title>
        <authorList>
            <person name="Haridas S."/>
            <person name="Albert R."/>
            <person name="Binder M."/>
            <person name="Bloem J."/>
            <person name="Labutti K."/>
            <person name="Salamov A."/>
            <person name="Andreopoulos B."/>
            <person name="Baker S."/>
            <person name="Barry K."/>
            <person name="Bills G."/>
            <person name="Bluhm B."/>
            <person name="Cannon C."/>
            <person name="Castanera R."/>
            <person name="Culley D."/>
            <person name="Daum C."/>
            <person name="Ezra D."/>
            <person name="Gonzalez J."/>
            <person name="Henrissat B."/>
            <person name="Kuo A."/>
            <person name="Liang C."/>
            <person name="Lipzen A."/>
            <person name="Lutzoni F."/>
            <person name="Magnuson J."/>
            <person name="Mondo S."/>
            <person name="Nolan M."/>
            <person name="Ohm R."/>
            <person name="Pangilinan J."/>
            <person name="Park H.-J."/>
            <person name="Ramirez L."/>
            <person name="Alfaro M."/>
            <person name="Sun H."/>
            <person name="Tritt A."/>
            <person name="Yoshinaga Y."/>
            <person name="Zwiers L.-H."/>
            <person name="Turgeon B."/>
            <person name="Goodwin S."/>
            <person name="Spatafora J."/>
            <person name="Crous P."/>
            <person name="Grigoriev I."/>
        </authorList>
    </citation>
    <scope>NUCLEOTIDE SEQUENCE</scope>
    <source>
        <strain evidence="2">CBS 121167</strain>
    </source>
</reference>
<evidence type="ECO:0000313" key="2">
    <source>
        <dbReference type="EMBL" id="KAF2139600.1"/>
    </source>
</evidence>